<keyword evidence="7 9" id="KW-0472">Membrane</keyword>
<dbReference type="Proteomes" id="UP001501266">
    <property type="component" value="Unassembled WGS sequence"/>
</dbReference>
<evidence type="ECO:0000256" key="2">
    <source>
        <dbReference type="ARBA" id="ARBA00022448"/>
    </source>
</evidence>
<keyword evidence="4 9" id="KW-0812">Transmembrane</keyword>
<organism evidence="10 11">
    <name type="scientific">Agrococcus citreus</name>
    <dbReference type="NCBI Taxonomy" id="84643"/>
    <lineage>
        <taxon>Bacteria</taxon>
        <taxon>Bacillati</taxon>
        <taxon>Actinomycetota</taxon>
        <taxon>Actinomycetes</taxon>
        <taxon>Micrococcales</taxon>
        <taxon>Microbacteriaceae</taxon>
        <taxon>Agrococcus</taxon>
    </lineage>
</organism>
<keyword evidence="5 9" id="KW-1133">Transmembrane helix</keyword>
<evidence type="ECO:0000256" key="9">
    <source>
        <dbReference type="SAM" id="Phobius"/>
    </source>
</evidence>
<dbReference type="EMBL" id="BAAAKK010000003">
    <property type="protein sequence ID" value="GAA1421142.1"/>
    <property type="molecule type" value="Genomic_DNA"/>
</dbReference>
<name>A0ABP4JG92_9MICO</name>
<dbReference type="InterPro" id="IPR001185">
    <property type="entry name" value="MS_channel"/>
</dbReference>
<comment type="caution">
    <text evidence="10">The sequence shown here is derived from an EMBL/GenBank/DDBJ whole genome shotgun (WGS) entry which is preliminary data.</text>
</comment>
<comment type="subcellular location">
    <subcellularLocation>
        <location evidence="1">Membrane</location>
        <topology evidence="1">Multi-pass membrane protein</topology>
    </subcellularLocation>
</comment>
<dbReference type="SUPFAM" id="SSF81330">
    <property type="entry name" value="Gated mechanosensitive channel"/>
    <property type="match status" value="1"/>
</dbReference>
<evidence type="ECO:0000256" key="8">
    <source>
        <dbReference type="ARBA" id="ARBA00023303"/>
    </source>
</evidence>
<evidence type="ECO:0000256" key="1">
    <source>
        <dbReference type="ARBA" id="ARBA00004141"/>
    </source>
</evidence>
<evidence type="ECO:0000256" key="7">
    <source>
        <dbReference type="ARBA" id="ARBA00023136"/>
    </source>
</evidence>
<evidence type="ECO:0000313" key="11">
    <source>
        <dbReference type="Proteomes" id="UP001501266"/>
    </source>
</evidence>
<dbReference type="InterPro" id="IPR036019">
    <property type="entry name" value="MscL_channel"/>
</dbReference>
<evidence type="ECO:0000256" key="5">
    <source>
        <dbReference type="ARBA" id="ARBA00022989"/>
    </source>
</evidence>
<evidence type="ECO:0000313" key="10">
    <source>
        <dbReference type="EMBL" id="GAA1421142.1"/>
    </source>
</evidence>
<gene>
    <name evidence="10" type="primary">mscL</name>
    <name evidence="10" type="ORF">GCM10009640_11560</name>
</gene>
<reference evidence="11" key="1">
    <citation type="journal article" date="2019" name="Int. J. Syst. Evol. Microbiol.">
        <title>The Global Catalogue of Microorganisms (GCM) 10K type strain sequencing project: providing services to taxonomists for standard genome sequencing and annotation.</title>
        <authorList>
            <consortium name="The Broad Institute Genomics Platform"/>
            <consortium name="The Broad Institute Genome Sequencing Center for Infectious Disease"/>
            <person name="Wu L."/>
            <person name="Ma J."/>
        </authorList>
    </citation>
    <scope>NUCLEOTIDE SEQUENCE [LARGE SCALE GENOMIC DNA]</scope>
    <source>
        <strain evidence="11">JCM 12398</strain>
    </source>
</reference>
<evidence type="ECO:0000256" key="3">
    <source>
        <dbReference type="ARBA" id="ARBA00022475"/>
    </source>
</evidence>
<feature type="transmembrane region" description="Helical" evidence="9">
    <location>
        <begin position="61"/>
        <end position="87"/>
    </location>
</feature>
<proteinExistence type="predicted"/>
<accession>A0ABP4JG92</accession>
<dbReference type="InterPro" id="IPR037673">
    <property type="entry name" value="MSC/AndL"/>
</dbReference>
<protein>
    <submittedName>
        <fullName evidence="10">Large conductance mechanosensitive channel protein MscL</fullName>
    </submittedName>
</protein>
<dbReference type="PANTHER" id="PTHR30266:SF2">
    <property type="entry name" value="LARGE-CONDUCTANCE MECHANOSENSITIVE CHANNEL"/>
    <property type="match status" value="1"/>
</dbReference>
<keyword evidence="8" id="KW-0407">Ion channel</keyword>
<keyword evidence="2" id="KW-0813">Transport</keyword>
<dbReference type="NCBIfam" id="TIGR00220">
    <property type="entry name" value="mscL"/>
    <property type="match status" value="1"/>
</dbReference>
<dbReference type="Pfam" id="PF01741">
    <property type="entry name" value="MscL"/>
    <property type="match status" value="1"/>
</dbReference>
<evidence type="ECO:0000256" key="6">
    <source>
        <dbReference type="ARBA" id="ARBA00023065"/>
    </source>
</evidence>
<keyword evidence="6" id="KW-0406">Ion transport</keyword>
<evidence type="ECO:0000256" key="4">
    <source>
        <dbReference type="ARBA" id="ARBA00022692"/>
    </source>
</evidence>
<dbReference type="Gene3D" id="1.10.1200.120">
    <property type="entry name" value="Large-conductance mechanosensitive channel, MscL, domain 1"/>
    <property type="match status" value="1"/>
</dbReference>
<dbReference type="RefSeq" id="WP_343918323.1">
    <property type="nucleotide sequence ID" value="NZ_BAAAKK010000003.1"/>
</dbReference>
<dbReference type="PANTHER" id="PTHR30266">
    <property type="entry name" value="MECHANOSENSITIVE CHANNEL MSCL"/>
    <property type="match status" value="1"/>
</dbReference>
<feature type="transmembrane region" description="Helical" evidence="9">
    <location>
        <begin position="12"/>
        <end position="34"/>
    </location>
</feature>
<sequence>MEGFKKFLMQGNVVELAVAVVIGTAFAAIIGAFTEAIIDPLIAMAFDADDLAGATVGPFKIGLLIAAIINFVIVAAVVYFALIFPMAKLKERNDRRKGILPDEPAETDVDILHDIRDLLRAQAPGAGGAGTALPGSTPRV</sequence>
<keyword evidence="3" id="KW-1003">Cell membrane</keyword>
<keyword evidence="11" id="KW-1185">Reference proteome</keyword>